<feature type="non-terminal residue" evidence="1">
    <location>
        <position position="1"/>
    </location>
</feature>
<accession>A0A0B6XTD7</accession>
<gene>
    <name evidence="1" type="primary">ORF1019</name>
</gene>
<reference evidence="1" key="1">
    <citation type="submission" date="2014-12" db="EMBL/GenBank/DDBJ databases">
        <title>Insight into the proteome of Arion vulgaris.</title>
        <authorList>
            <person name="Aradska J."/>
            <person name="Bulat T."/>
            <person name="Smidak R."/>
            <person name="Sarate P."/>
            <person name="Gangsoo J."/>
            <person name="Sialana F."/>
            <person name="Bilban M."/>
            <person name="Lubec G."/>
        </authorList>
    </citation>
    <scope>NUCLEOTIDE SEQUENCE</scope>
    <source>
        <tissue evidence="1">Skin</tissue>
    </source>
</reference>
<name>A0A0B6XTD7_9EUPU</name>
<protein>
    <submittedName>
        <fullName evidence="1">Uncharacterized protein</fullName>
    </submittedName>
</protein>
<sequence>SGDRLKRHREKRQSGCSKRAGLVHLRGGSSSRADPVLFVERSSRYESRSDRPVGWFW</sequence>
<proteinExistence type="predicted"/>
<organism evidence="1">
    <name type="scientific">Arion vulgaris</name>
    <dbReference type="NCBI Taxonomy" id="1028688"/>
    <lineage>
        <taxon>Eukaryota</taxon>
        <taxon>Metazoa</taxon>
        <taxon>Spiralia</taxon>
        <taxon>Lophotrochozoa</taxon>
        <taxon>Mollusca</taxon>
        <taxon>Gastropoda</taxon>
        <taxon>Heterobranchia</taxon>
        <taxon>Euthyneura</taxon>
        <taxon>Panpulmonata</taxon>
        <taxon>Eupulmonata</taxon>
        <taxon>Stylommatophora</taxon>
        <taxon>Helicina</taxon>
        <taxon>Arionoidea</taxon>
        <taxon>Arionidae</taxon>
        <taxon>Arion</taxon>
    </lineage>
</organism>
<dbReference type="AlphaFoldDB" id="A0A0B6XTD7"/>
<evidence type="ECO:0000313" key="1">
    <source>
        <dbReference type="EMBL" id="CEK47282.1"/>
    </source>
</evidence>
<dbReference type="EMBL" id="HACG01000417">
    <property type="protein sequence ID" value="CEK47282.1"/>
    <property type="molecule type" value="Transcribed_RNA"/>
</dbReference>